<organism evidence="1 2">
    <name type="scientific">Vararia minispora EC-137</name>
    <dbReference type="NCBI Taxonomy" id="1314806"/>
    <lineage>
        <taxon>Eukaryota</taxon>
        <taxon>Fungi</taxon>
        <taxon>Dikarya</taxon>
        <taxon>Basidiomycota</taxon>
        <taxon>Agaricomycotina</taxon>
        <taxon>Agaricomycetes</taxon>
        <taxon>Russulales</taxon>
        <taxon>Lachnocladiaceae</taxon>
        <taxon>Vararia</taxon>
    </lineage>
</organism>
<dbReference type="EMBL" id="MU273842">
    <property type="protein sequence ID" value="KAI0027768.1"/>
    <property type="molecule type" value="Genomic_DNA"/>
</dbReference>
<evidence type="ECO:0000313" key="1">
    <source>
        <dbReference type="EMBL" id="KAI0027768.1"/>
    </source>
</evidence>
<dbReference type="Proteomes" id="UP000814128">
    <property type="component" value="Unassembled WGS sequence"/>
</dbReference>
<keyword evidence="2" id="KW-1185">Reference proteome</keyword>
<comment type="caution">
    <text evidence="1">The sequence shown here is derived from an EMBL/GenBank/DDBJ whole genome shotgun (WGS) entry which is preliminary data.</text>
</comment>
<reference evidence="1" key="2">
    <citation type="journal article" date="2022" name="New Phytol.">
        <title>Evolutionary transition to the ectomycorrhizal habit in the genomes of a hyperdiverse lineage of mushroom-forming fungi.</title>
        <authorList>
            <person name="Looney B."/>
            <person name="Miyauchi S."/>
            <person name="Morin E."/>
            <person name="Drula E."/>
            <person name="Courty P.E."/>
            <person name="Kohler A."/>
            <person name="Kuo A."/>
            <person name="LaButti K."/>
            <person name="Pangilinan J."/>
            <person name="Lipzen A."/>
            <person name="Riley R."/>
            <person name="Andreopoulos W."/>
            <person name="He G."/>
            <person name="Johnson J."/>
            <person name="Nolan M."/>
            <person name="Tritt A."/>
            <person name="Barry K.W."/>
            <person name="Grigoriev I.V."/>
            <person name="Nagy L.G."/>
            <person name="Hibbett D."/>
            <person name="Henrissat B."/>
            <person name="Matheny P.B."/>
            <person name="Labbe J."/>
            <person name="Martin F.M."/>
        </authorList>
    </citation>
    <scope>NUCLEOTIDE SEQUENCE</scope>
    <source>
        <strain evidence="1">EC-137</strain>
    </source>
</reference>
<sequence length="97" mass="10912">GAPSEAYTSWKNIDSRSAGAIILSISEKERSTVQDDEHSGSALWSSLKAYHVQVKPQVHFNEYNFFCPIRLQEGEKLAAIATRVEDGMRRIKSPYVL</sequence>
<name>A0ACB8Q827_9AGAM</name>
<protein>
    <submittedName>
        <fullName evidence="1">Uncharacterized protein</fullName>
    </submittedName>
</protein>
<feature type="non-terminal residue" evidence="1">
    <location>
        <position position="97"/>
    </location>
</feature>
<proteinExistence type="predicted"/>
<gene>
    <name evidence="1" type="ORF">K488DRAFT_13408</name>
</gene>
<reference evidence="1" key="1">
    <citation type="submission" date="2021-02" db="EMBL/GenBank/DDBJ databases">
        <authorList>
            <consortium name="DOE Joint Genome Institute"/>
            <person name="Ahrendt S."/>
            <person name="Looney B.P."/>
            <person name="Miyauchi S."/>
            <person name="Morin E."/>
            <person name="Drula E."/>
            <person name="Courty P.E."/>
            <person name="Chicoki N."/>
            <person name="Fauchery L."/>
            <person name="Kohler A."/>
            <person name="Kuo A."/>
            <person name="Labutti K."/>
            <person name="Pangilinan J."/>
            <person name="Lipzen A."/>
            <person name="Riley R."/>
            <person name="Andreopoulos W."/>
            <person name="He G."/>
            <person name="Johnson J."/>
            <person name="Barry K.W."/>
            <person name="Grigoriev I.V."/>
            <person name="Nagy L."/>
            <person name="Hibbett D."/>
            <person name="Henrissat B."/>
            <person name="Matheny P.B."/>
            <person name="Labbe J."/>
            <person name="Martin F."/>
        </authorList>
    </citation>
    <scope>NUCLEOTIDE SEQUENCE</scope>
    <source>
        <strain evidence="1">EC-137</strain>
    </source>
</reference>
<feature type="non-terminal residue" evidence="1">
    <location>
        <position position="1"/>
    </location>
</feature>
<evidence type="ECO:0000313" key="2">
    <source>
        <dbReference type="Proteomes" id="UP000814128"/>
    </source>
</evidence>
<accession>A0ACB8Q827</accession>